<evidence type="ECO:0000313" key="3">
    <source>
        <dbReference type="EMBL" id="RKR90383.1"/>
    </source>
</evidence>
<dbReference type="InterPro" id="IPR006680">
    <property type="entry name" value="Amidohydro-rel"/>
</dbReference>
<dbReference type="EMBL" id="RBKT01000001">
    <property type="protein sequence ID" value="RKR90383.1"/>
    <property type="molecule type" value="Genomic_DNA"/>
</dbReference>
<dbReference type="AlphaFoldDB" id="A0A495JN82"/>
<dbReference type="GO" id="GO:0016831">
    <property type="term" value="F:carboxy-lyase activity"/>
    <property type="evidence" value="ECO:0007669"/>
    <property type="project" value="InterPro"/>
</dbReference>
<dbReference type="SUPFAM" id="SSF51556">
    <property type="entry name" value="Metallo-dependent hydrolases"/>
    <property type="match status" value="1"/>
</dbReference>
<dbReference type="InterPro" id="IPR032466">
    <property type="entry name" value="Metal_Hydrolase"/>
</dbReference>
<evidence type="ECO:0000256" key="1">
    <source>
        <dbReference type="ARBA" id="ARBA00023239"/>
    </source>
</evidence>
<name>A0A495JN82_9ACTN</name>
<keyword evidence="4" id="KW-1185">Reference proteome</keyword>
<evidence type="ECO:0000313" key="4">
    <source>
        <dbReference type="Proteomes" id="UP000277671"/>
    </source>
</evidence>
<feature type="domain" description="Amidohydrolase-related" evidence="2">
    <location>
        <begin position="57"/>
        <end position="247"/>
    </location>
</feature>
<keyword evidence="1" id="KW-0456">Lyase</keyword>
<protein>
    <recommendedName>
        <fullName evidence="2">Amidohydrolase-related domain-containing protein</fullName>
    </recommendedName>
</protein>
<reference evidence="3 4" key="1">
    <citation type="submission" date="2018-10" db="EMBL/GenBank/DDBJ databases">
        <title>Sequencing the genomes of 1000 actinobacteria strains.</title>
        <authorList>
            <person name="Klenk H.-P."/>
        </authorList>
    </citation>
    <scope>NUCLEOTIDE SEQUENCE [LARGE SCALE GENOMIC DNA]</scope>
    <source>
        <strain evidence="3 4">DSM 45175</strain>
    </source>
</reference>
<dbReference type="Proteomes" id="UP000277671">
    <property type="component" value="Unassembled WGS sequence"/>
</dbReference>
<organism evidence="3 4">
    <name type="scientific">Micromonospora pisi</name>
    <dbReference type="NCBI Taxonomy" id="589240"/>
    <lineage>
        <taxon>Bacteria</taxon>
        <taxon>Bacillati</taxon>
        <taxon>Actinomycetota</taxon>
        <taxon>Actinomycetes</taxon>
        <taxon>Micromonosporales</taxon>
        <taxon>Micromonosporaceae</taxon>
        <taxon>Micromonospora</taxon>
    </lineage>
</organism>
<dbReference type="Pfam" id="PF04909">
    <property type="entry name" value="Amidohydro_2"/>
    <property type="match status" value="1"/>
</dbReference>
<dbReference type="GO" id="GO:0016787">
    <property type="term" value="F:hydrolase activity"/>
    <property type="evidence" value="ECO:0007669"/>
    <property type="project" value="InterPro"/>
</dbReference>
<dbReference type="PANTHER" id="PTHR21240">
    <property type="entry name" value="2-AMINO-3-CARBOXYLMUCONATE-6-SEMIALDEHYDE DECARBOXYLASE"/>
    <property type="match status" value="1"/>
</dbReference>
<accession>A0A495JN82</accession>
<dbReference type="InterPro" id="IPR032465">
    <property type="entry name" value="ACMSD"/>
</dbReference>
<gene>
    <name evidence="3" type="ORF">BDK92_4755</name>
</gene>
<dbReference type="RefSeq" id="WP_121158660.1">
    <property type="nucleotide sequence ID" value="NZ_RBKT01000001.1"/>
</dbReference>
<proteinExistence type="predicted"/>
<dbReference type="OrthoDB" id="8673173at2"/>
<comment type="caution">
    <text evidence="3">The sequence shown here is derived from an EMBL/GenBank/DDBJ whole genome shotgun (WGS) entry which is preliminary data.</text>
</comment>
<evidence type="ECO:0000259" key="2">
    <source>
        <dbReference type="Pfam" id="PF04909"/>
    </source>
</evidence>
<sequence>MTRFFDFHARLGPAPGAVDRLLAAMDSAGIERAAVSAGGVLDLDQLSRQIVQGGHVETDADNRAVLAACQGSAGRLLPFFFGNPHRDPDDYRRHAAGYRGLEISPAVHGVPLTDRRTTALVEVAAEYGHPVYLVTLGRYGVRAPDLRTLAEKFPEVTFVLGHCGFIGIDTDAIARVAPNDNVVVETSGAFMLTVRIALDRLGADRVLFGTEHPLQHPEVELAKLRALDLDQDSMEKVAWRNAYRLLGEEIR</sequence>
<dbReference type="Gene3D" id="3.20.20.140">
    <property type="entry name" value="Metal-dependent hydrolases"/>
    <property type="match status" value="1"/>
</dbReference>